<dbReference type="AlphaFoldDB" id="A0A3P3XKU8"/>
<dbReference type="Gene3D" id="2.30.250.10">
    <property type="entry name" value="Aminopeptidase i, Domain 2"/>
    <property type="match status" value="1"/>
</dbReference>
<dbReference type="SUPFAM" id="SSF53187">
    <property type="entry name" value="Zn-dependent exopeptidases"/>
    <property type="match status" value="1"/>
</dbReference>
<dbReference type="NCBIfam" id="NF002759">
    <property type="entry name" value="PRK02813.1"/>
    <property type="match status" value="1"/>
</dbReference>
<protein>
    <recommendedName>
        <fullName evidence="10">M18 family aminopeptidase</fullName>
        <ecNumber evidence="10">3.4.11.-</ecNumber>
    </recommendedName>
</protein>
<dbReference type="PANTHER" id="PTHR28570">
    <property type="entry name" value="ASPARTYL AMINOPEPTIDASE"/>
    <property type="match status" value="1"/>
</dbReference>
<evidence type="ECO:0000256" key="9">
    <source>
        <dbReference type="RuleBase" id="RU004386"/>
    </source>
</evidence>
<evidence type="ECO:0000256" key="6">
    <source>
        <dbReference type="ARBA" id="ARBA00022801"/>
    </source>
</evidence>
<dbReference type="SUPFAM" id="SSF101821">
    <property type="entry name" value="Aminopeptidase/glucanase lid domain"/>
    <property type="match status" value="1"/>
</dbReference>
<dbReference type="GO" id="GO:0008237">
    <property type="term" value="F:metallopeptidase activity"/>
    <property type="evidence" value="ECO:0007669"/>
    <property type="project" value="UniProtKB-KW"/>
</dbReference>
<proteinExistence type="inferred from homology"/>
<comment type="cofactor">
    <cofactor evidence="1 10">
        <name>Zn(2+)</name>
        <dbReference type="ChEBI" id="CHEBI:29105"/>
    </cofactor>
</comment>
<dbReference type="GO" id="GO:0004177">
    <property type="term" value="F:aminopeptidase activity"/>
    <property type="evidence" value="ECO:0007669"/>
    <property type="project" value="UniProtKB-KW"/>
</dbReference>
<dbReference type="InterPro" id="IPR001948">
    <property type="entry name" value="Peptidase_M18"/>
</dbReference>
<evidence type="ECO:0000256" key="5">
    <source>
        <dbReference type="ARBA" id="ARBA00022723"/>
    </source>
</evidence>
<accession>A0A3P3XKU8</accession>
<evidence type="ECO:0000313" key="11">
    <source>
        <dbReference type="EMBL" id="SLM15029.1"/>
    </source>
</evidence>
<keyword evidence="8 9" id="KW-0482">Metalloprotease</keyword>
<evidence type="ECO:0000256" key="2">
    <source>
        <dbReference type="ARBA" id="ARBA00008290"/>
    </source>
</evidence>
<evidence type="ECO:0000256" key="4">
    <source>
        <dbReference type="ARBA" id="ARBA00022670"/>
    </source>
</evidence>
<dbReference type="GO" id="GO:0006508">
    <property type="term" value="P:proteolysis"/>
    <property type="evidence" value="ECO:0007669"/>
    <property type="project" value="UniProtKB-KW"/>
</dbReference>
<dbReference type="PANTHER" id="PTHR28570:SF3">
    <property type="entry name" value="ASPARTYL AMINOPEPTIDASE"/>
    <property type="match status" value="1"/>
</dbReference>
<sequence length="436" mass="47567">MDQKIKRLMEFIDASPTPYHAVDNLIGMLDAAGAQRLDERQVWQLEPGAMYYVSRSGNSLIAFRMGLRFSGDTGFLLAGAHTDSPSLKLRPEKQLKSKGYLRLALESYGSPILSGWLDRPLGVAGNVAVREGSDIHSRLFVSDKPFAVIPNLAIHLNREINKGFEYNLHQQMPAVFGLARAENQEESQAGGSHAEREISEILERIGEQMAVDPANIVSADLRLFDYGPSQIIGEELINAPRLDDLAGCLAVMEAFSASEAQEATQLACFFDAEEIGSMTPGGAQSAYLRDILARIVLASRNSGQDFYRALANSACISVDASQAWHPGYPEKFDEFYTPVLGKGIAVKSNANMNYATDFTSLQIAETAAAKAHLQIQRYMARADIQPGKTIGPITASRTGISTVDVGHPMLAMHAIRETIAASDHLDMIALLRAFYS</sequence>
<evidence type="ECO:0000256" key="7">
    <source>
        <dbReference type="ARBA" id="ARBA00022833"/>
    </source>
</evidence>
<keyword evidence="6 9" id="KW-0378">Hydrolase</keyword>
<evidence type="ECO:0000256" key="3">
    <source>
        <dbReference type="ARBA" id="ARBA00022438"/>
    </source>
</evidence>
<keyword evidence="5 9" id="KW-0479">Metal-binding</keyword>
<keyword evidence="4 9" id="KW-0645">Protease</keyword>
<organism evidence="11">
    <name type="scientific">uncultured spirochete</name>
    <dbReference type="NCBI Taxonomy" id="156406"/>
    <lineage>
        <taxon>Bacteria</taxon>
        <taxon>Pseudomonadati</taxon>
        <taxon>Spirochaetota</taxon>
        <taxon>Spirochaetia</taxon>
        <taxon>Spirochaetales</taxon>
        <taxon>environmental samples</taxon>
    </lineage>
</organism>
<evidence type="ECO:0000256" key="10">
    <source>
        <dbReference type="RuleBase" id="RU004387"/>
    </source>
</evidence>
<evidence type="ECO:0000256" key="8">
    <source>
        <dbReference type="ARBA" id="ARBA00023049"/>
    </source>
</evidence>
<reference evidence="11" key="1">
    <citation type="submission" date="2017-02" db="EMBL/GenBank/DDBJ databases">
        <authorList>
            <person name="Regsiter A."/>
            <person name="William W."/>
        </authorList>
    </citation>
    <scope>NUCLEOTIDE SEQUENCE</scope>
    <source>
        <strain evidence="11">Bib</strain>
    </source>
</reference>
<dbReference type="EMBL" id="FWDM01000032">
    <property type="protein sequence ID" value="SLM15029.1"/>
    <property type="molecule type" value="Genomic_DNA"/>
</dbReference>
<gene>
    <name evidence="11" type="primary">apeB</name>
    <name evidence="11" type="ORF">SPIROBIBN47_380038</name>
</gene>
<dbReference type="GO" id="GO:0005737">
    <property type="term" value="C:cytoplasm"/>
    <property type="evidence" value="ECO:0007669"/>
    <property type="project" value="UniProtKB-ARBA"/>
</dbReference>
<name>A0A3P3XKU8_9SPIR</name>
<dbReference type="Pfam" id="PF02127">
    <property type="entry name" value="Peptidase_M18"/>
    <property type="match status" value="1"/>
</dbReference>
<dbReference type="Gene3D" id="3.40.630.10">
    <property type="entry name" value="Zn peptidases"/>
    <property type="match status" value="1"/>
</dbReference>
<comment type="similarity">
    <text evidence="2 9">Belongs to the peptidase M18 family.</text>
</comment>
<dbReference type="PRINTS" id="PR00932">
    <property type="entry name" value="AMINO1PTASE"/>
</dbReference>
<keyword evidence="3 9" id="KW-0031">Aminopeptidase</keyword>
<keyword evidence="7 9" id="KW-0862">Zinc</keyword>
<evidence type="ECO:0000256" key="1">
    <source>
        <dbReference type="ARBA" id="ARBA00001947"/>
    </source>
</evidence>
<dbReference type="GO" id="GO:0008270">
    <property type="term" value="F:zinc ion binding"/>
    <property type="evidence" value="ECO:0007669"/>
    <property type="project" value="InterPro"/>
</dbReference>
<dbReference type="EC" id="3.4.11.-" evidence="10"/>
<dbReference type="InterPro" id="IPR023358">
    <property type="entry name" value="Peptidase_M18_dom2"/>
</dbReference>